<feature type="signal peptide" evidence="2">
    <location>
        <begin position="1"/>
        <end position="17"/>
    </location>
</feature>
<accession>A0A5B2XRB7</accession>
<feature type="compositionally biased region" description="Low complexity" evidence="1">
    <location>
        <begin position="28"/>
        <end position="56"/>
    </location>
</feature>
<reference evidence="4 5" key="2">
    <citation type="submission" date="2019-09" db="EMBL/GenBank/DDBJ databases">
        <authorList>
            <person name="Jin C."/>
        </authorList>
    </citation>
    <scope>NUCLEOTIDE SEQUENCE [LARGE SCALE GENOMIC DNA]</scope>
    <source>
        <strain evidence="4 5">AN110305</strain>
    </source>
</reference>
<evidence type="ECO:0000256" key="2">
    <source>
        <dbReference type="SAM" id="SignalP"/>
    </source>
</evidence>
<evidence type="ECO:0000259" key="3">
    <source>
        <dbReference type="Pfam" id="PF11350"/>
    </source>
</evidence>
<gene>
    <name evidence="4" type="ORF">F0L68_03330</name>
</gene>
<dbReference type="AlphaFoldDB" id="A0A5B2XRB7"/>
<dbReference type="EMBL" id="VUOB01000003">
    <property type="protein sequence ID" value="KAA2266197.1"/>
    <property type="molecule type" value="Genomic_DNA"/>
</dbReference>
<sequence>MTLLAVALAALAGTVSCSDHPAAAGQAATVTTTTAPSSSGPSSPSAAPSTSSSLPPSSTPPASTPPSSTPPAVVQSASGKFTVAPGTGPAALAGRQVKRYTVEIEDGLPENLDGFAKTVQEILADPRSWSFEGRIAFQRVDSGPVDIRVTLASPDTVDRLCAPMQTGGEVSCWNGHRAVINQARWELAVPHFGGDLTTYRTYAINHEVGHGIGKQHTTCPGPGKPAPVMVQQTFGLQGCTPNGWPSVSGG</sequence>
<dbReference type="OrthoDB" id="9779865at2"/>
<name>A0A5B2XRB7_9PSEU</name>
<feature type="domain" description="DUF3152" evidence="3">
    <location>
        <begin position="72"/>
        <end position="237"/>
    </location>
</feature>
<proteinExistence type="predicted"/>
<keyword evidence="2" id="KW-0732">Signal</keyword>
<protein>
    <submittedName>
        <fullName evidence="4">DUF3152 domain-containing protein</fullName>
    </submittedName>
</protein>
<dbReference type="Proteomes" id="UP000323454">
    <property type="component" value="Unassembled WGS sequence"/>
</dbReference>
<comment type="caution">
    <text evidence="4">The sequence shown here is derived from an EMBL/GenBank/DDBJ whole genome shotgun (WGS) entry which is preliminary data.</text>
</comment>
<feature type="chain" id="PRO_5039630901" evidence="2">
    <location>
        <begin position="18"/>
        <end position="250"/>
    </location>
</feature>
<dbReference type="SUPFAM" id="SSF55486">
    <property type="entry name" value="Metalloproteases ('zincins'), catalytic domain"/>
    <property type="match status" value="1"/>
</dbReference>
<evidence type="ECO:0000256" key="1">
    <source>
        <dbReference type="SAM" id="MobiDB-lite"/>
    </source>
</evidence>
<keyword evidence="5" id="KW-1185">Reference proteome</keyword>
<reference evidence="4 5" key="1">
    <citation type="submission" date="2019-09" db="EMBL/GenBank/DDBJ databases">
        <title>Goodfellowia gen. nov., a new genus of the Pseudonocardineae related to Actinoalloteichus, containing Goodfellowia coeruleoviolacea gen. nov., comb. nov. gen. nov., comb. nov.</title>
        <authorList>
            <person name="Labeda D."/>
        </authorList>
    </citation>
    <scope>NUCLEOTIDE SEQUENCE [LARGE SCALE GENOMIC DNA]</scope>
    <source>
        <strain evidence="4 5">AN110305</strain>
    </source>
</reference>
<feature type="region of interest" description="Disordered" evidence="1">
    <location>
        <begin position="28"/>
        <end position="88"/>
    </location>
</feature>
<evidence type="ECO:0000313" key="4">
    <source>
        <dbReference type="EMBL" id="KAA2266197.1"/>
    </source>
</evidence>
<evidence type="ECO:0000313" key="5">
    <source>
        <dbReference type="Proteomes" id="UP000323454"/>
    </source>
</evidence>
<organism evidence="4 5">
    <name type="scientific">Solihabitans fulvus</name>
    <dbReference type="NCBI Taxonomy" id="1892852"/>
    <lineage>
        <taxon>Bacteria</taxon>
        <taxon>Bacillati</taxon>
        <taxon>Actinomycetota</taxon>
        <taxon>Actinomycetes</taxon>
        <taxon>Pseudonocardiales</taxon>
        <taxon>Pseudonocardiaceae</taxon>
        <taxon>Solihabitans</taxon>
    </lineage>
</organism>
<dbReference type="Pfam" id="PF11350">
    <property type="entry name" value="DUF3152"/>
    <property type="match status" value="1"/>
</dbReference>
<dbReference type="InterPro" id="IPR022603">
    <property type="entry name" value="DUF3152"/>
</dbReference>
<feature type="compositionally biased region" description="Pro residues" evidence="1">
    <location>
        <begin position="57"/>
        <end position="69"/>
    </location>
</feature>